<evidence type="ECO:0008006" key="8">
    <source>
        <dbReference type="Google" id="ProtNLM"/>
    </source>
</evidence>
<comment type="caution">
    <text evidence="6">The sequence shown here is derived from an EMBL/GenBank/DDBJ whole genome shotgun (WGS) entry which is preliminary data.</text>
</comment>
<proteinExistence type="predicted"/>
<dbReference type="EMBL" id="JAFBED010000001">
    <property type="protein sequence ID" value="MBM7618552.1"/>
    <property type="molecule type" value="Genomic_DNA"/>
</dbReference>
<name>A0ABS2NV55_9BACI</name>
<keyword evidence="1" id="KW-1003">Cell membrane</keyword>
<dbReference type="RefSeq" id="WP_204412861.1">
    <property type="nucleotide sequence ID" value="NZ_JAFBED010000001.1"/>
</dbReference>
<evidence type="ECO:0000256" key="5">
    <source>
        <dbReference type="ARBA" id="ARBA00023136"/>
    </source>
</evidence>
<evidence type="ECO:0000313" key="6">
    <source>
        <dbReference type="EMBL" id="MBM7618552.1"/>
    </source>
</evidence>
<keyword evidence="5" id="KW-0472">Membrane</keyword>
<keyword evidence="3" id="KW-0328">Glycosyltransferase</keyword>
<evidence type="ECO:0000256" key="3">
    <source>
        <dbReference type="ARBA" id="ARBA00022676"/>
    </source>
</evidence>
<evidence type="ECO:0000256" key="2">
    <source>
        <dbReference type="ARBA" id="ARBA00022519"/>
    </source>
</evidence>
<dbReference type="Pfam" id="PF07429">
    <property type="entry name" value="Glyco_transf_56"/>
    <property type="match status" value="1"/>
</dbReference>
<reference evidence="6 7" key="1">
    <citation type="submission" date="2021-01" db="EMBL/GenBank/DDBJ databases">
        <title>Genomic Encyclopedia of Type Strains, Phase IV (KMG-IV): sequencing the most valuable type-strain genomes for metagenomic binning, comparative biology and taxonomic classification.</title>
        <authorList>
            <person name="Goeker M."/>
        </authorList>
    </citation>
    <scope>NUCLEOTIDE SEQUENCE [LARGE SCALE GENOMIC DNA]</scope>
    <source>
        <strain evidence="6 7">DSM 25879</strain>
    </source>
</reference>
<dbReference type="Proteomes" id="UP000737402">
    <property type="component" value="Unassembled WGS sequence"/>
</dbReference>
<keyword evidence="2" id="KW-0997">Cell inner membrane</keyword>
<evidence type="ECO:0000256" key="1">
    <source>
        <dbReference type="ARBA" id="ARBA00022475"/>
    </source>
</evidence>
<dbReference type="InterPro" id="IPR009993">
    <property type="entry name" value="WecF"/>
</dbReference>
<organism evidence="6 7">
    <name type="scientific">Sutcliffiella tianshenii</name>
    <dbReference type="NCBI Taxonomy" id="1463404"/>
    <lineage>
        <taxon>Bacteria</taxon>
        <taxon>Bacillati</taxon>
        <taxon>Bacillota</taxon>
        <taxon>Bacilli</taxon>
        <taxon>Bacillales</taxon>
        <taxon>Bacillaceae</taxon>
        <taxon>Sutcliffiella</taxon>
    </lineage>
</organism>
<sequence length="350" mass="40926">MKHLHIWQNEKFTEPYIKFINKHFDPSEHLFIIVGSGVGAKITPRENVLEISRNASGIKRLLSEMYKSDKIYLHNLFNMDVNRLLFLQPWLLKKCYWLVWGADLYAYRNPRTTTKEKFKEFVRAFVIKRMGNVVTLVKGDYELAKEWYGTKGTYLHGAYINPISKDYLDSLALSEKSKDSPVVIQIGNSADPSNNHIDALNKLKNFKDQNILIYVPLSYGNKNHAKVVAEEGKKIFGNKFIALMDFLPPEEYSAYLNNIDIALFNSDRQQALGNIYALLYLNKKVYIRSDTSMWSHFKEKFEIEMNDVLSIENMDFNQFVQNTETQNKKKINDVFEEHYLVDIWGTIFNK</sequence>
<keyword evidence="7" id="KW-1185">Reference proteome</keyword>
<keyword evidence="4" id="KW-0808">Transferase</keyword>
<gene>
    <name evidence="6" type="ORF">JOC95_000394</name>
</gene>
<evidence type="ECO:0000256" key="4">
    <source>
        <dbReference type="ARBA" id="ARBA00022679"/>
    </source>
</evidence>
<evidence type="ECO:0000313" key="7">
    <source>
        <dbReference type="Proteomes" id="UP000737402"/>
    </source>
</evidence>
<accession>A0ABS2NV55</accession>
<protein>
    <recommendedName>
        <fullName evidence="8">4-alpha-L-fucosyltransferase</fullName>
    </recommendedName>
</protein>